<feature type="region of interest" description="Disordered" evidence="6">
    <location>
        <begin position="166"/>
        <end position="209"/>
    </location>
</feature>
<feature type="binding site" evidence="3">
    <location>
        <position position="121"/>
    </location>
    <ligand>
        <name>Zn(2+)</name>
        <dbReference type="ChEBI" id="CHEBI:29105"/>
        <label>1</label>
    </ligand>
</feature>
<feature type="compositionally biased region" description="Polar residues" evidence="6">
    <location>
        <begin position="182"/>
        <end position="192"/>
    </location>
</feature>
<dbReference type="GO" id="GO:0051082">
    <property type="term" value="F:unfolded protein binding"/>
    <property type="evidence" value="ECO:0007669"/>
    <property type="project" value="TreeGrafter"/>
</dbReference>
<proteinExistence type="inferred from homology"/>
<evidence type="ECO:0000313" key="9">
    <source>
        <dbReference type="Proteomes" id="UP000678499"/>
    </source>
</evidence>
<dbReference type="InterPro" id="IPR008978">
    <property type="entry name" value="HSP20-like_chaperone"/>
</dbReference>
<evidence type="ECO:0000256" key="4">
    <source>
        <dbReference type="PROSITE-ProRule" id="PRU00285"/>
    </source>
</evidence>
<sequence>MSSFGLVPFFPRWYDDVSRSHSLFDQYFGMPLRDDDLFDPGMMMPYFGPRRHHHRHPEGQLAPMRSSMDRGRSGLSRVTNDKDQFKVTLDVHQFKPEEVHVKTVEKYVTIEGRHEEKEDEHGYISRHFVRKYLLPEGVKAEEVTSTLSSDGVLSVTAPKQMAIEKGGAREIPISRSPFPALGSTTAAGQNGHPSEKEGEKAASGEPMEK</sequence>
<name>A0A7R9G9V7_9CRUS</name>
<feature type="compositionally biased region" description="Basic and acidic residues" evidence="6">
    <location>
        <begin position="193"/>
        <end position="209"/>
    </location>
</feature>
<keyword evidence="9" id="KW-1185">Reference proteome</keyword>
<dbReference type="InterPro" id="IPR055269">
    <property type="entry name" value="Alpha-crystallin/HSP_16"/>
</dbReference>
<evidence type="ECO:0000313" key="8">
    <source>
        <dbReference type="EMBL" id="CAD7274540.1"/>
    </source>
</evidence>
<evidence type="ECO:0000256" key="6">
    <source>
        <dbReference type="SAM" id="MobiDB-lite"/>
    </source>
</evidence>
<evidence type="ECO:0000256" key="2">
    <source>
        <dbReference type="PIRNR" id="PIRNR036514"/>
    </source>
</evidence>
<feature type="domain" description="SHSP" evidence="7">
    <location>
        <begin position="66"/>
        <end position="176"/>
    </location>
</feature>
<feature type="binding site" evidence="3">
    <location>
        <position position="114"/>
    </location>
    <ligand>
        <name>Zn(2+)</name>
        <dbReference type="ChEBI" id="CHEBI:29105"/>
        <label>1</label>
    </ligand>
</feature>
<dbReference type="PIRSF" id="PIRSF036514">
    <property type="entry name" value="Sm_HSP_B1"/>
    <property type="match status" value="1"/>
</dbReference>
<dbReference type="InterPro" id="IPR002068">
    <property type="entry name" value="A-crystallin/Hsp20_dom"/>
</dbReference>
<keyword evidence="3" id="KW-0479">Metal-binding</keyword>
<dbReference type="Gene3D" id="2.60.40.790">
    <property type="match status" value="1"/>
</dbReference>
<dbReference type="PRINTS" id="PR00299">
    <property type="entry name" value="ACRYSTALLIN"/>
</dbReference>
<dbReference type="OrthoDB" id="10058145at2759"/>
<dbReference type="CDD" id="cd06526">
    <property type="entry name" value="metazoan_ACD"/>
    <property type="match status" value="1"/>
</dbReference>
<dbReference type="AlphaFoldDB" id="A0A7R9G9V7"/>
<reference evidence="8" key="1">
    <citation type="submission" date="2020-11" db="EMBL/GenBank/DDBJ databases">
        <authorList>
            <person name="Tran Van P."/>
        </authorList>
    </citation>
    <scope>NUCLEOTIDE SEQUENCE</scope>
</reference>
<evidence type="ECO:0000256" key="1">
    <source>
        <dbReference type="ARBA" id="ARBA00023016"/>
    </source>
</evidence>
<dbReference type="GO" id="GO:0009408">
    <property type="term" value="P:response to heat"/>
    <property type="evidence" value="ECO:0007669"/>
    <property type="project" value="UniProtKB-ARBA"/>
</dbReference>
<dbReference type="EMBL" id="CAJPEX010000265">
    <property type="protein sequence ID" value="CAG0914692.1"/>
    <property type="molecule type" value="Genomic_DNA"/>
</dbReference>
<comment type="similarity">
    <text evidence="2 4 5">Belongs to the small heat shock protein (HSP20) family.</text>
</comment>
<dbReference type="GO" id="GO:0046872">
    <property type="term" value="F:metal ion binding"/>
    <property type="evidence" value="ECO:0007669"/>
    <property type="project" value="UniProtKB-KW"/>
</dbReference>
<dbReference type="Pfam" id="PF00011">
    <property type="entry name" value="HSP20"/>
    <property type="match status" value="1"/>
</dbReference>
<organism evidence="8">
    <name type="scientific">Notodromas monacha</name>
    <dbReference type="NCBI Taxonomy" id="399045"/>
    <lineage>
        <taxon>Eukaryota</taxon>
        <taxon>Metazoa</taxon>
        <taxon>Ecdysozoa</taxon>
        <taxon>Arthropoda</taxon>
        <taxon>Crustacea</taxon>
        <taxon>Oligostraca</taxon>
        <taxon>Ostracoda</taxon>
        <taxon>Podocopa</taxon>
        <taxon>Podocopida</taxon>
        <taxon>Cypridocopina</taxon>
        <taxon>Cypridoidea</taxon>
        <taxon>Cyprididae</taxon>
        <taxon>Notodromas</taxon>
    </lineage>
</organism>
<gene>
    <name evidence="8" type="ORF">NMOB1V02_LOCUS2371</name>
</gene>
<dbReference type="GO" id="GO:0005634">
    <property type="term" value="C:nucleus"/>
    <property type="evidence" value="ECO:0007669"/>
    <property type="project" value="TreeGrafter"/>
</dbReference>
<evidence type="ECO:0000256" key="5">
    <source>
        <dbReference type="RuleBase" id="RU003616"/>
    </source>
</evidence>
<feature type="binding site" evidence="3">
    <location>
        <position position="116"/>
    </location>
    <ligand>
        <name>Zn(2+)</name>
        <dbReference type="ChEBI" id="CHEBI:29105"/>
        <label>1</label>
    </ligand>
</feature>
<dbReference type="EMBL" id="OA882302">
    <property type="protein sequence ID" value="CAD7274540.1"/>
    <property type="molecule type" value="Genomic_DNA"/>
</dbReference>
<protein>
    <recommendedName>
        <fullName evidence="7">SHSP domain-containing protein</fullName>
    </recommendedName>
</protein>
<dbReference type="PANTHER" id="PTHR45640">
    <property type="entry name" value="HEAT SHOCK PROTEIN HSP-12.2-RELATED"/>
    <property type="match status" value="1"/>
</dbReference>
<dbReference type="Proteomes" id="UP000678499">
    <property type="component" value="Unassembled WGS sequence"/>
</dbReference>
<dbReference type="GO" id="GO:0005737">
    <property type="term" value="C:cytoplasm"/>
    <property type="evidence" value="ECO:0007669"/>
    <property type="project" value="TreeGrafter"/>
</dbReference>
<dbReference type="PROSITE" id="PS01031">
    <property type="entry name" value="SHSP"/>
    <property type="match status" value="1"/>
</dbReference>
<dbReference type="SUPFAM" id="SSF49764">
    <property type="entry name" value="HSP20-like chaperones"/>
    <property type="match status" value="1"/>
</dbReference>
<dbReference type="PANTHER" id="PTHR45640:SF13">
    <property type="entry name" value="HEAT SHOCK PROTEIN 22-RELATED"/>
    <property type="match status" value="1"/>
</dbReference>
<dbReference type="GO" id="GO:0042026">
    <property type="term" value="P:protein refolding"/>
    <property type="evidence" value="ECO:0007669"/>
    <property type="project" value="TreeGrafter"/>
</dbReference>
<feature type="region of interest" description="Disordered" evidence="6">
    <location>
        <begin position="52"/>
        <end position="77"/>
    </location>
</feature>
<keyword evidence="3" id="KW-0862">Zinc</keyword>
<evidence type="ECO:0000259" key="7">
    <source>
        <dbReference type="PROSITE" id="PS01031"/>
    </source>
</evidence>
<accession>A0A7R9G9V7</accession>
<keyword evidence="1" id="KW-0346">Stress response</keyword>
<evidence type="ECO:0000256" key="3">
    <source>
        <dbReference type="PIRSR" id="PIRSR036514-1"/>
    </source>
</evidence>
<dbReference type="InterPro" id="IPR001436">
    <property type="entry name" value="Alpha-crystallin/sHSP_animal"/>
</dbReference>